<dbReference type="PROSITE" id="PS51770">
    <property type="entry name" value="HOTDOG_ACOT"/>
    <property type="match status" value="1"/>
</dbReference>
<dbReference type="RefSeq" id="WP_324669271.1">
    <property type="nucleotide sequence ID" value="NZ_CP141614.1"/>
</dbReference>
<reference evidence="5" key="1">
    <citation type="submission" date="2023-12" db="EMBL/GenBank/DDBJ databases">
        <title>Novel isolates from deep terrestrial aquifers shed light on the physiology and ecology of the class Limnochordia.</title>
        <authorList>
            <person name="Karnachuk O.V."/>
            <person name="Lukina A.P."/>
            <person name="Avakyan M.R."/>
            <person name="Kadnikov V."/>
            <person name="Begmatov S."/>
            <person name="Beletsky A.V."/>
            <person name="Mardanov A.V."/>
            <person name="Ravin N.V."/>
        </authorList>
    </citation>
    <scope>NUCLEOTIDE SEQUENCE [LARGE SCALE GENOMIC DNA]</scope>
    <source>
        <strain evidence="5">LN</strain>
    </source>
</reference>
<dbReference type="InterPro" id="IPR033120">
    <property type="entry name" value="HOTDOG_ACOT"/>
</dbReference>
<dbReference type="CDD" id="cd03443">
    <property type="entry name" value="PaaI_thioesterase"/>
    <property type="match status" value="1"/>
</dbReference>
<dbReference type="Proteomes" id="UP001333102">
    <property type="component" value="Chromosome"/>
</dbReference>
<dbReference type="InterPro" id="IPR003736">
    <property type="entry name" value="PAAI_dom"/>
</dbReference>
<evidence type="ECO:0000259" key="3">
    <source>
        <dbReference type="PROSITE" id="PS51770"/>
    </source>
</evidence>
<dbReference type="EMBL" id="CP141614">
    <property type="protein sequence ID" value="WRP14884.1"/>
    <property type="molecule type" value="Genomic_DNA"/>
</dbReference>
<dbReference type="NCBIfam" id="TIGR00369">
    <property type="entry name" value="unchar_dom_1"/>
    <property type="match status" value="1"/>
</dbReference>
<dbReference type="InterPro" id="IPR006683">
    <property type="entry name" value="Thioestr_dom"/>
</dbReference>
<keyword evidence="5" id="KW-1185">Reference proteome</keyword>
<keyword evidence="1 2" id="KW-0378">Hydrolase</keyword>
<protein>
    <submittedName>
        <fullName evidence="4">PaaI family thioesterase</fullName>
        <ecNumber evidence="4">3.1.2.-</ecNumber>
    </submittedName>
</protein>
<dbReference type="PANTHER" id="PTHR42856:SF1">
    <property type="entry name" value="ACYL-COENZYME A THIOESTERASE PAAI"/>
    <property type="match status" value="1"/>
</dbReference>
<dbReference type="GO" id="GO:0016787">
    <property type="term" value="F:hydrolase activity"/>
    <property type="evidence" value="ECO:0007669"/>
    <property type="project" value="UniProtKB-KW"/>
</dbReference>
<dbReference type="Gene3D" id="3.10.129.10">
    <property type="entry name" value="Hotdog Thioesterase"/>
    <property type="match status" value="1"/>
</dbReference>
<evidence type="ECO:0000256" key="2">
    <source>
        <dbReference type="PROSITE-ProRule" id="PRU01106"/>
    </source>
</evidence>
<dbReference type="Pfam" id="PF03061">
    <property type="entry name" value="4HBT"/>
    <property type="match status" value="1"/>
</dbReference>
<gene>
    <name evidence="4" type="ORF">VLY81_01545</name>
</gene>
<dbReference type="SUPFAM" id="SSF54637">
    <property type="entry name" value="Thioesterase/thiol ester dehydrase-isomerase"/>
    <property type="match status" value="1"/>
</dbReference>
<evidence type="ECO:0000313" key="5">
    <source>
        <dbReference type="Proteomes" id="UP001333102"/>
    </source>
</evidence>
<organism evidence="4 5">
    <name type="scientific">Geochorda subterranea</name>
    <dbReference type="NCBI Taxonomy" id="3109564"/>
    <lineage>
        <taxon>Bacteria</taxon>
        <taxon>Bacillati</taxon>
        <taxon>Bacillota</taxon>
        <taxon>Limnochordia</taxon>
        <taxon>Limnochordales</taxon>
        <taxon>Geochordaceae</taxon>
        <taxon>Geochorda</taxon>
    </lineage>
</organism>
<sequence length="138" mass="14726">MADRQPGFSRRLGIERIRAEDGHSELRLAIGPDHLNDLGIVHGGVLMALADEAIGMAAFTAVPPGTVVVTAELHVHFLMPARQGALVARGRIWRAGRRLVTGEAVIELHDAHRPPEVVARATGTWATVTPAVPLPSSE</sequence>
<evidence type="ECO:0000313" key="4">
    <source>
        <dbReference type="EMBL" id="WRP14884.1"/>
    </source>
</evidence>
<dbReference type="InterPro" id="IPR029069">
    <property type="entry name" value="HotDog_dom_sf"/>
</dbReference>
<proteinExistence type="predicted"/>
<name>A0ABZ1BQ90_9FIRM</name>
<dbReference type="EC" id="3.1.2.-" evidence="4"/>
<feature type="domain" description="HotDog ACOT-type" evidence="3">
    <location>
        <begin position="20"/>
        <end position="131"/>
    </location>
</feature>
<dbReference type="InterPro" id="IPR052723">
    <property type="entry name" value="Acyl-CoA_thioesterase_PaaI"/>
</dbReference>
<evidence type="ECO:0000256" key="1">
    <source>
        <dbReference type="ARBA" id="ARBA00022801"/>
    </source>
</evidence>
<dbReference type="PANTHER" id="PTHR42856">
    <property type="entry name" value="ACYL-COENZYME A THIOESTERASE PAAI"/>
    <property type="match status" value="1"/>
</dbReference>
<accession>A0ABZ1BQ90</accession>